<evidence type="ECO:0008006" key="5">
    <source>
        <dbReference type="Google" id="ProtNLM"/>
    </source>
</evidence>
<evidence type="ECO:0000313" key="3">
    <source>
        <dbReference type="EMBL" id="QQK80907.1"/>
    </source>
</evidence>
<keyword evidence="2" id="KW-0472">Membrane</keyword>
<feature type="transmembrane region" description="Helical" evidence="2">
    <location>
        <begin position="37"/>
        <end position="56"/>
    </location>
</feature>
<dbReference type="InterPro" id="IPR037185">
    <property type="entry name" value="EmrE-like"/>
</dbReference>
<accession>A0A7T6ZCP8</accession>
<proteinExistence type="predicted"/>
<dbReference type="RefSeq" id="WP_200085274.1">
    <property type="nucleotide sequence ID" value="NZ_CP054706.1"/>
</dbReference>
<reference evidence="3 4" key="1">
    <citation type="submission" date="2020-06" db="EMBL/GenBank/DDBJ databases">
        <title>Genomic analysis of Salicibibacter sp. NKC21-4.</title>
        <authorList>
            <person name="Oh Y.J."/>
        </authorList>
    </citation>
    <scope>NUCLEOTIDE SEQUENCE [LARGE SCALE GENOMIC DNA]</scope>
    <source>
        <strain evidence="3 4">NKC21-4</strain>
    </source>
</reference>
<sequence>MVVVSVLLMIGGLLIINGIYAYQSKHIDAHFLSTLWYYVKIIPLLLSAILMIGYGVKFLTSSSNHLTFALIVSKGLEILVSVVIGYIFFKEIPTWRTGVGIGIILTGFWVVKGK</sequence>
<feature type="transmembrane region" description="Helical" evidence="2">
    <location>
        <begin position="95"/>
        <end position="111"/>
    </location>
</feature>
<organism evidence="3 4">
    <name type="scientific">Salicibibacter cibi</name>
    <dbReference type="NCBI Taxonomy" id="2743001"/>
    <lineage>
        <taxon>Bacteria</taxon>
        <taxon>Bacillati</taxon>
        <taxon>Bacillota</taxon>
        <taxon>Bacilli</taxon>
        <taxon>Bacillales</taxon>
        <taxon>Bacillaceae</taxon>
        <taxon>Salicibibacter</taxon>
    </lineage>
</organism>
<keyword evidence="4" id="KW-1185">Reference proteome</keyword>
<keyword evidence="2" id="KW-1133">Transmembrane helix</keyword>
<evidence type="ECO:0000313" key="4">
    <source>
        <dbReference type="Proteomes" id="UP000595349"/>
    </source>
</evidence>
<name>A0A7T6ZCP8_9BACI</name>
<comment type="subcellular location">
    <subcellularLocation>
        <location evidence="1">Endomembrane system</location>
        <topology evidence="1">Multi-pass membrane protein</topology>
    </subcellularLocation>
</comment>
<feature type="transmembrane region" description="Helical" evidence="2">
    <location>
        <begin position="68"/>
        <end position="89"/>
    </location>
</feature>
<dbReference type="EMBL" id="CP054706">
    <property type="protein sequence ID" value="QQK80907.1"/>
    <property type="molecule type" value="Genomic_DNA"/>
</dbReference>
<keyword evidence="2" id="KW-0812">Transmembrane</keyword>
<gene>
    <name evidence="3" type="ORF">HUG20_14075</name>
</gene>
<dbReference type="Proteomes" id="UP000595349">
    <property type="component" value="Chromosome"/>
</dbReference>
<dbReference type="KEGG" id="scib:HUG20_14075"/>
<dbReference type="AlphaFoldDB" id="A0A7T6ZCP8"/>
<dbReference type="SUPFAM" id="SSF103481">
    <property type="entry name" value="Multidrug resistance efflux transporter EmrE"/>
    <property type="match status" value="1"/>
</dbReference>
<evidence type="ECO:0000256" key="1">
    <source>
        <dbReference type="ARBA" id="ARBA00004127"/>
    </source>
</evidence>
<evidence type="ECO:0000256" key="2">
    <source>
        <dbReference type="SAM" id="Phobius"/>
    </source>
</evidence>
<protein>
    <recommendedName>
        <fullName evidence="5">EamA domain-containing protein</fullName>
    </recommendedName>
</protein>